<sequence>MNCVKVLQNNYNKSIINLLLKAKYSRKSAKSIDSYTLINSDRVDTNTGDNDFERINSNWELFGNHGFRFYLPGTIGPGWLDVSKTAVPNDVQTIVKTNNNMIDDNKYSSRRKNNVHTPTLYCEVQKCPLLLRKGIIELFPGNIEVASQHLTIVTITQKFYPRSMRQGCDNETEKLAKFFVIAAYNLCMKLKMFGYWANFVNPFSGLPYMNPQKNATLYKTDERFRCLGFKVSNQSTCQVITHDNKQTEFIGSLFTNAPSNADFLKSLIEEIPNDND</sequence>
<dbReference type="AlphaFoldDB" id="A0A835CMK4"/>
<evidence type="ECO:0000313" key="2">
    <source>
        <dbReference type="Proteomes" id="UP000639338"/>
    </source>
</evidence>
<comment type="caution">
    <text evidence="1">The sequence shown here is derived from an EMBL/GenBank/DDBJ whole genome shotgun (WGS) entry which is preliminary data.</text>
</comment>
<dbReference type="EMBL" id="JACMRX010000005">
    <property type="protein sequence ID" value="KAF7988504.1"/>
    <property type="molecule type" value="Genomic_DNA"/>
</dbReference>
<dbReference type="InterPro" id="IPR019362">
    <property type="entry name" value="MMADHC"/>
</dbReference>
<keyword evidence="2" id="KW-1185">Reference proteome</keyword>
<name>A0A835CMK4_APHGI</name>
<reference evidence="1 2" key="1">
    <citation type="submission" date="2020-08" db="EMBL/GenBank/DDBJ databases">
        <title>Aphidius gifuensis genome sequencing and assembly.</title>
        <authorList>
            <person name="Du Z."/>
        </authorList>
    </citation>
    <scope>NUCLEOTIDE SEQUENCE [LARGE SCALE GENOMIC DNA]</scope>
    <source>
        <strain evidence="1">YNYX2018</strain>
        <tissue evidence="1">Adults</tissue>
    </source>
</reference>
<protein>
    <submittedName>
        <fullName evidence="1">Uncharacterized protein</fullName>
    </submittedName>
</protein>
<proteinExistence type="predicted"/>
<dbReference type="Pfam" id="PF10229">
    <property type="entry name" value="MMADHC"/>
    <property type="match status" value="1"/>
</dbReference>
<dbReference type="PANTHER" id="PTHR13192">
    <property type="entry name" value="MY011 PROTEIN"/>
    <property type="match status" value="1"/>
</dbReference>
<dbReference type="OrthoDB" id="10263782at2759"/>
<dbReference type="GO" id="GO:0005739">
    <property type="term" value="C:mitochondrion"/>
    <property type="evidence" value="ECO:0007669"/>
    <property type="project" value="TreeGrafter"/>
</dbReference>
<gene>
    <name evidence="1" type="ORF">HCN44_001077</name>
</gene>
<dbReference type="Proteomes" id="UP000639338">
    <property type="component" value="Unassembled WGS sequence"/>
</dbReference>
<dbReference type="GO" id="GO:0009235">
    <property type="term" value="P:cobalamin metabolic process"/>
    <property type="evidence" value="ECO:0007669"/>
    <property type="project" value="InterPro"/>
</dbReference>
<organism evidence="1 2">
    <name type="scientific">Aphidius gifuensis</name>
    <name type="common">Parasitoid wasp</name>
    <dbReference type="NCBI Taxonomy" id="684658"/>
    <lineage>
        <taxon>Eukaryota</taxon>
        <taxon>Metazoa</taxon>
        <taxon>Ecdysozoa</taxon>
        <taxon>Arthropoda</taxon>
        <taxon>Hexapoda</taxon>
        <taxon>Insecta</taxon>
        <taxon>Pterygota</taxon>
        <taxon>Neoptera</taxon>
        <taxon>Endopterygota</taxon>
        <taxon>Hymenoptera</taxon>
        <taxon>Apocrita</taxon>
        <taxon>Ichneumonoidea</taxon>
        <taxon>Braconidae</taxon>
        <taxon>Aphidiinae</taxon>
        <taxon>Aphidius</taxon>
    </lineage>
</organism>
<evidence type="ECO:0000313" key="1">
    <source>
        <dbReference type="EMBL" id="KAF7988504.1"/>
    </source>
</evidence>
<accession>A0A835CMK4</accession>
<dbReference type="PANTHER" id="PTHR13192:SF3">
    <property type="entry name" value="COBALAMIN TRAFFICKING PROTEIN CBLD"/>
    <property type="match status" value="1"/>
</dbReference>